<keyword evidence="2" id="KW-1185">Reference proteome</keyword>
<accession>A0A7J7I8J9</accession>
<proteinExistence type="predicted"/>
<dbReference type="EMBL" id="JACBKZ010000001">
    <property type="protein sequence ID" value="KAF5960847.1"/>
    <property type="molecule type" value="Genomic_DNA"/>
</dbReference>
<evidence type="ECO:0000313" key="1">
    <source>
        <dbReference type="EMBL" id="KAF5960847.1"/>
    </source>
</evidence>
<comment type="caution">
    <text evidence="1">The sequence shown here is derived from an EMBL/GenBank/DDBJ whole genome shotgun (WGS) entry which is preliminary data.</text>
</comment>
<reference evidence="1 2" key="2">
    <citation type="submission" date="2020-07" db="EMBL/GenBank/DDBJ databases">
        <title>Genome assembly of wild tea tree DASZ reveals pedigree and selection history of tea varieties.</title>
        <authorList>
            <person name="Zhang W."/>
        </authorList>
    </citation>
    <scope>NUCLEOTIDE SEQUENCE [LARGE SCALE GENOMIC DNA]</scope>
    <source>
        <strain evidence="2">cv. G240</strain>
        <tissue evidence="1">Leaf</tissue>
    </source>
</reference>
<protein>
    <submittedName>
        <fullName evidence="1">Uncharacterized protein</fullName>
    </submittedName>
</protein>
<gene>
    <name evidence="1" type="ORF">HYC85_002056</name>
</gene>
<dbReference type="Proteomes" id="UP000593564">
    <property type="component" value="Unassembled WGS sequence"/>
</dbReference>
<evidence type="ECO:0000313" key="2">
    <source>
        <dbReference type="Proteomes" id="UP000593564"/>
    </source>
</evidence>
<organism evidence="1 2">
    <name type="scientific">Camellia sinensis</name>
    <name type="common">Tea plant</name>
    <name type="synonym">Thea sinensis</name>
    <dbReference type="NCBI Taxonomy" id="4442"/>
    <lineage>
        <taxon>Eukaryota</taxon>
        <taxon>Viridiplantae</taxon>
        <taxon>Streptophyta</taxon>
        <taxon>Embryophyta</taxon>
        <taxon>Tracheophyta</taxon>
        <taxon>Spermatophyta</taxon>
        <taxon>Magnoliopsida</taxon>
        <taxon>eudicotyledons</taxon>
        <taxon>Gunneridae</taxon>
        <taxon>Pentapetalae</taxon>
        <taxon>asterids</taxon>
        <taxon>Ericales</taxon>
        <taxon>Theaceae</taxon>
        <taxon>Camellia</taxon>
    </lineage>
</organism>
<name>A0A7J7I8J9_CAMSI</name>
<dbReference type="AlphaFoldDB" id="A0A7J7I8J9"/>
<sequence>MKRHKRRINLCFIGEIEADKEDWETAICVENEGKVIDAVDRDDSDGGWWRLRGFGKSLSMLRTGTKKIRSFPWFLRFWDLPTPSD</sequence>
<reference evidence="2" key="1">
    <citation type="journal article" date="2020" name="Nat. Commun.">
        <title>Genome assembly of wild tea tree DASZ reveals pedigree and selection history of tea varieties.</title>
        <authorList>
            <person name="Zhang W."/>
            <person name="Zhang Y."/>
            <person name="Qiu H."/>
            <person name="Guo Y."/>
            <person name="Wan H."/>
            <person name="Zhang X."/>
            <person name="Scossa F."/>
            <person name="Alseekh S."/>
            <person name="Zhang Q."/>
            <person name="Wang P."/>
            <person name="Xu L."/>
            <person name="Schmidt M.H."/>
            <person name="Jia X."/>
            <person name="Li D."/>
            <person name="Zhu A."/>
            <person name="Guo F."/>
            <person name="Chen W."/>
            <person name="Ni D."/>
            <person name="Usadel B."/>
            <person name="Fernie A.R."/>
            <person name="Wen W."/>
        </authorList>
    </citation>
    <scope>NUCLEOTIDE SEQUENCE [LARGE SCALE GENOMIC DNA]</scope>
    <source>
        <strain evidence="2">cv. G240</strain>
    </source>
</reference>